<dbReference type="Pfam" id="PF09350">
    <property type="entry name" value="DJC28_CD"/>
    <property type="match status" value="1"/>
</dbReference>
<dbReference type="InterPro" id="IPR018961">
    <property type="entry name" value="DnaJ_homolog_subfam-C_membr-28"/>
</dbReference>
<sequence length="127" mass="14464">MSGPSGFESWIDRQIREAMERGAFDHLPGAGKPLHLDDDPDWWVKNKMRAENLEPVLTGPAALRREVADIQSALADARTEVEARERCEDLNGRIRAYYAAPQRGRQLVVRLVDVDAEVARWRQRRSG</sequence>
<accession>A0ABZ3C7L8</accession>
<reference evidence="2 3" key="1">
    <citation type="journal article" date="2023" name="Environ Microbiome">
        <title>A coral-associated actinobacterium mitigates coral bleaching under heat stress.</title>
        <authorList>
            <person name="Li J."/>
            <person name="Zou Y."/>
            <person name="Li Q."/>
            <person name="Zhang J."/>
            <person name="Bourne D.G."/>
            <person name="Lyu Y."/>
            <person name="Liu C."/>
            <person name="Zhang S."/>
        </authorList>
    </citation>
    <scope>NUCLEOTIDE SEQUENCE [LARGE SCALE GENOMIC DNA]</scope>
    <source>
        <strain evidence="2 3">SCSIO 13291</strain>
    </source>
</reference>
<protein>
    <submittedName>
        <fullName evidence="2">DUF1992 domain-containing protein</fullName>
    </submittedName>
</protein>
<organism evidence="2 3">
    <name type="scientific">Propioniciclava soli</name>
    <dbReference type="NCBI Taxonomy" id="2775081"/>
    <lineage>
        <taxon>Bacteria</taxon>
        <taxon>Bacillati</taxon>
        <taxon>Actinomycetota</taxon>
        <taxon>Actinomycetes</taxon>
        <taxon>Propionibacteriales</taxon>
        <taxon>Propionibacteriaceae</taxon>
        <taxon>Propioniciclava</taxon>
    </lineage>
</organism>
<evidence type="ECO:0000313" key="2">
    <source>
        <dbReference type="EMBL" id="WZW98785.1"/>
    </source>
</evidence>
<dbReference type="RefSeq" id="WP_232548663.1">
    <property type="nucleotide sequence ID" value="NZ_CP115965.1"/>
</dbReference>
<feature type="domain" description="DnaJ homologue subfamily C member 28 conserved" evidence="1">
    <location>
        <begin position="10"/>
        <end position="74"/>
    </location>
</feature>
<keyword evidence="3" id="KW-1185">Reference proteome</keyword>
<gene>
    <name evidence="2" type="ORF">PCC79_00840</name>
</gene>
<name>A0ABZ3C7L8_9ACTN</name>
<dbReference type="Proteomes" id="UP001434337">
    <property type="component" value="Chromosome"/>
</dbReference>
<proteinExistence type="predicted"/>
<evidence type="ECO:0000313" key="3">
    <source>
        <dbReference type="Proteomes" id="UP001434337"/>
    </source>
</evidence>
<dbReference type="EMBL" id="CP115965">
    <property type="protein sequence ID" value="WZW98785.1"/>
    <property type="molecule type" value="Genomic_DNA"/>
</dbReference>
<evidence type="ECO:0000259" key="1">
    <source>
        <dbReference type="Pfam" id="PF09350"/>
    </source>
</evidence>